<sequence>MEATVQTGDPGGDVLGASAAKVMILEQPATAGASSAAAPCVRAVVQQCMSAQLMVQPSTPEDQPQFVEIQRGIIIYLCFLRGATKAHVEKLAKMIQGIRLSEGDSGKLTSVIDLPGDVMIIPQATLGGTPKGKVMQYHKNIAKDEGMRLYSEFVSIFQKTYERNDKCLSAGTIVRYGTYGNRQVFSCQTNGPFTHLMEI</sequence>
<comment type="subunit">
    <text evidence="2">Homodimer.</text>
</comment>
<accession>A0AAN9BEQ9</accession>
<comment type="catalytic activity">
    <reaction evidence="7">
        <text>a D-aminoacyl-tRNA + H2O = a tRNA + a D-alpha-amino acid + H(+)</text>
        <dbReference type="Rhea" id="RHEA:13953"/>
        <dbReference type="Rhea" id="RHEA-COMP:10123"/>
        <dbReference type="Rhea" id="RHEA-COMP:10124"/>
        <dbReference type="ChEBI" id="CHEBI:15377"/>
        <dbReference type="ChEBI" id="CHEBI:15378"/>
        <dbReference type="ChEBI" id="CHEBI:59871"/>
        <dbReference type="ChEBI" id="CHEBI:78442"/>
        <dbReference type="ChEBI" id="CHEBI:79333"/>
        <dbReference type="EC" id="3.1.1.96"/>
    </reaction>
</comment>
<evidence type="ECO:0000313" key="8">
    <source>
        <dbReference type="EMBL" id="KAK7104816.1"/>
    </source>
</evidence>
<dbReference type="Gene3D" id="3.50.80.10">
    <property type="entry name" value="D-tyrosyl-tRNA(Tyr) deacylase"/>
    <property type="match status" value="1"/>
</dbReference>
<evidence type="ECO:0000256" key="3">
    <source>
        <dbReference type="ARBA" id="ARBA00013056"/>
    </source>
</evidence>
<dbReference type="PANTHER" id="PTHR10472:SF1">
    <property type="entry name" value="D-AMINOACYL-TRNA DEACYLASE 2"/>
    <property type="match status" value="1"/>
</dbReference>
<proteinExistence type="predicted"/>
<dbReference type="EMBL" id="JBAMIC010000008">
    <property type="protein sequence ID" value="KAK7104816.1"/>
    <property type="molecule type" value="Genomic_DNA"/>
</dbReference>
<evidence type="ECO:0000256" key="4">
    <source>
        <dbReference type="ARBA" id="ARBA00022490"/>
    </source>
</evidence>
<dbReference type="GO" id="GO:0005737">
    <property type="term" value="C:cytoplasm"/>
    <property type="evidence" value="ECO:0007669"/>
    <property type="project" value="UniProtKB-SubCell"/>
</dbReference>
<protein>
    <recommendedName>
        <fullName evidence="3">D-aminoacyl-tRNA deacylase</fullName>
        <ecNumber evidence="3">3.1.1.96</ecNumber>
    </recommendedName>
</protein>
<keyword evidence="9" id="KW-1185">Reference proteome</keyword>
<evidence type="ECO:0000256" key="6">
    <source>
        <dbReference type="ARBA" id="ARBA00047676"/>
    </source>
</evidence>
<name>A0AAN9BEQ9_9CAEN</name>
<comment type="caution">
    <text evidence="8">The sequence shown here is derived from an EMBL/GenBank/DDBJ whole genome shotgun (WGS) entry which is preliminary data.</text>
</comment>
<dbReference type="GO" id="GO:0051500">
    <property type="term" value="F:D-tyrosyl-tRNA(Tyr) deacylase activity"/>
    <property type="evidence" value="ECO:0007669"/>
    <property type="project" value="TreeGrafter"/>
</dbReference>
<evidence type="ECO:0000256" key="5">
    <source>
        <dbReference type="ARBA" id="ARBA00022801"/>
    </source>
</evidence>
<gene>
    <name evidence="8" type="ORF">V1264_019474</name>
</gene>
<reference evidence="8 9" key="1">
    <citation type="submission" date="2024-02" db="EMBL/GenBank/DDBJ databases">
        <title>Chromosome-scale genome assembly of the rough periwinkle Littorina saxatilis.</title>
        <authorList>
            <person name="De Jode A."/>
            <person name="Faria R."/>
            <person name="Formenti G."/>
            <person name="Sims Y."/>
            <person name="Smith T.P."/>
            <person name="Tracey A."/>
            <person name="Wood J.M.D."/>
            <person name="Zagrodzka Z.B."/>
            <person name="Johannesson K."/>
            <person name="Butlin R.K."/>
            <person name="Leder E.H."/>
        </authorList>
    </citation>
    <scope>NUCLEOTIDE SEQUENCE [LARGE SCALE GENOMIC DNA]</scope>
    <source>
        <strain evidence="8">Snail1</strain>
        <tissue evidence="8">Muscle</tissue>
    </source>
</reference>
<organism evidence="8 9">
    <name type="scientific">Littorina saxatilis</name>
    <dbReference type="NCBI Taxonomy" id="31220"/>
    <lineage>
        <taxon>Eukaryota</taxon>
        <taxon>Metazoa</taxon>
        <taxon>Spiralia</taxon>
        <taxon>Lophotrochozoa</taxon>
        <taxon>Mollusca</taxon>
        <taxon>Gastropoda</taxon>
        <taxon>Caenogastropoda</taxon>
        <taxon>Littorinimorpha</taxon>
        <taxon>Littorinoidea</taxon>
        <taxon>Littorinidae</taxon>
        <taxon>Littorina</taxon>
    </lineage>
</organism>
<dbReference type="InterPro" id="IPR023509">
    <property type="entry name" value="DTD-like_sf"/>
</dbReference>
<keyword evidence="5" id="KW-0378">Hydrolase</keyword>
<comment type="subcellular location">
    <subcellularLocation>
        <location evidence="1">Cytoplasm</location>
    </subcellularLocation>
</comment>
<evidence type="ECO:0000256" key="7">
    <source>
        <dbReference type="ARBA" id="ARBA00048018"/>
    </source>
</evidence>
<dbReference type="EC" id="3.1.1.96" evidence="3"/>
<dbReference type="Pfam" id="PF02580">
    <property type="entry name" value="Tyr_Deacylase"/>
    <property type="match status" value="1"/>
</dbReference>
<keyword evidence="4" id="KW-0963">Cytoplasm</keyword>
<evidence type="ECO:0000313" key="9">
    <source>
        <dbReference type="Proteomes" id="UP001374579"/>
    </source>
</evidence>
<dbReference type="Proteomes" id="UP001374579">
    <property type="component" value="Unassembled WGS sequence"/>
</dbReference>
<evidence type="ECO:0000256" key="1">
    <source>
        <dbReference type="ARBA" id="ARBA00004496"/>
    </source>
</evidence>
<dbReference type="PANTHER" id="PTHR10472">
    <property type="entry name" value="D-TYROSYL-TRNA TYR DEACYLASE"/>
    <property type="match status" value="1"/>
</dbReference>
<dbReference type="InterPro" id="IPR003732">
    <property type="entry name" value="Daa-tRNA_deacyls_DTD"/>
</dbReference>
<evidence type="ECO:0000256" key="2">
    <source>
        <dbReference type="ARBA" id="ARBA00011738"/>
    </source>
</evidence>
<dbReference type="SUPFAM" id="SSF69500">
    <property type="entry name" value="DTD-like"/>
    <property type="match status" value="1"/>
</dbReference>
<dbReference type="AlphaFoldDB" id="A0AAN9BEQ9"/>
<comment type="catalytic activity">
    <reaction evidence="6">
        <text>glycyl-tRNA(Ala) + H2O = tRNA(Ala) + glycine + H(+)</text>
        <dbReference type="Rhea" id="RHEA:53744"/>
        <dbReference type="Rhea" id="RHEA-COMP:9657"/>
        <dbReference type="Rhea" id="RHEA-COMP:13640"/>
        <dbReference type="ChEBI" id="CHEBI:15377"/>
        <dbReference type="ChEBI" id="CHEBI:15378"/>
        <dbReference type="ChEBI" id="CHEBI:57305"/>
        <dbReference type="ChEBI" id="CHEBI:78442"/>
        <dbReference type="ChEBI" id="CHEBI:78522"/>
        <dbReference type="EC" id="3.1.1.96"/>
    </reaction>
</comment>